<reference evidence="2 3" key="1">
    <citation type="journal article" date="2020" name="IScience">
        <title>Genome Sequencing of the Endangered Kingdonia uniflora (Circaeasteraceae, Ranunculales) Reveals Potential Mechanisms of Evolutionary Specialization.</title>
        <authorList>
            <person name="Sun Y."/>
            <person name="Deng T."/>
            <person name="Zhang A."/>
            <person name="Moore M.J."/>
            <person name="Landis J.B."/>
            <person name="Lin N."/>
            <person name="Zhang H."/>
            <person name="Zhang X."/>
            <person name="Huang J."/>
            <person name="Zhang X."/>
            <person name="Sun H."/>
            <person name="Wang H."/>
        </authorList>
    </citation>
    <scope>NUCLEOTIDE SEQUENCE [LARGE SCALE GENOMIC DNA]</scope>
    <source>
        <strain evidence="2">TB1705</strain>
        <tissue evidence="2">Leaf</tissue>
    </source>
</reference>
<evidence type="ECO:0000313" key="2">
    <source>
        <dbReference type="EMBL" id="KAF6142548.1"/>
    </source>
</evidence>
<sequence length="184" mass="20158">MADLDEAAQYDWGSTILASMYHGLDTAVTMGGAITGFAQLLMYWFYEYCGAGYPIVKEDIKCWKQLTGTTGIPLDLPLSMSPHLSPADLQVMRQADFVDCEQFVIGEERETYASYCVNQTVETTGEVATLRRHFDSVDGQLHEHDLHLRRGHDVRVVPLPPGGGVRAKQHGSGPRTRGGGSGPS</sequence>
<evidence type="ECO:0008006" key="4">
    <source>
        <dbReference type="Google" id="ProtNLM"/>
    </source>
</evidence>
<organism evidence="2 3">
    <name type="scientific">Kingdonia uniflora</name>
    <dbReference type="NCBI Taxonomy" id="39325"/>
    <lineage>
        <taxon>Eukaryota</taxon>
        <taxon>Viridiplantae</taxon>
        <taxon>Streptophyta</taxon>
        <taxon>Embryophyta</taxon>
        <taxon>Tracheophyta</taxon>
        <taxon>Spermatophyta</taxon>
        <taxon>Magnoliopsida</taxon>
        <taxon>Ranunculales</taxon>
        <taxon>Circaeasteraceae</taxon>
        <taxon>Kingdonia</taxon>
    </lineage>
</organism>
<gene>
    <name evidence="2" type="ORF">GIB67_039512</name>
</gene>
<dbReference type="Proteomes" id="UP000541444">
    <property type="component" value="Unassembled WGS sequence"/>
</dbReference>
<evidence type="ECO:0000313" key="3">
    <source>
        <dbReference type="Proteomes" id="UP000541444"/>
    </source>
</evidence>
<dbReference type="EMBL" id="JACGCM010002254">
    <property type="protein sequence ID" value="KAF6142548.1"/>
    <property type="molecule type" value="Genomic_DNA"/>
</dbReference>
<name>A0A7J7LJ38_9MAGN</name>
<keyword evidence="3" id="KW-1185">Reference proteome</keyword>
<comment type="caution">
    <text evidence="2">The sequence shown here is derived from an EMBL/GenBank/DDBJ whole genome shotgun (WGS) entry which is preliminary data.</text>
</comment>
<feature type="region of interest" description="Disordered" evidence="1">
    <location>
        <begin position="159"/>
        <end position="184"/>
    </location>
</feature>
<accession>A0A7J7LJ38</accession>
<evidence type="ECO:0000256" key="1">
    <source>
        <dbReference type="SAM" id="MobiDB-lite"/>
    </source>
</evidence>
<dbReference type="AlphaFoldDB" id="A0A7J7LJ38"/>
<proteinExistence type="predicted"/>
<protein>
    <recommendedName>
        <fullName evidence="4">Aminotransferase-like plant mobile domain-containing protein</fullName>
    </recommendedName>
</protein>